<name>A0A0W7Z578_9BURK</name>
<dbReference type="AlphaFoldDB" id="A0A0W7Z578"/>
<evidence type="ECO:0000256" key="6">
    <source>
        <dbReference type="ARBA" id="ARBA00022989"/>
    </source>
</evidence>
<reference evidence="12 13" key="1">
    <citation type="submission" date="2015-12" db="EMBL/GenBank/DDBJ databases">
        <title>Complete genome sequence of a multi-drug resistant strain Acidovorax sp. 12322-1.</title>
        <authorList>
            <person name="Ming D."/>
            <person name="Wang M."/>
            <person name="Hu S."/>
            <person name="Zhou Y."/>
            <person name="Jiang T."/>
        </authorList>
    </citation>
    <scope>NUCLEOTIDE SEQUENCE [LARGE SCALE GENOMIC DNA]</scope>
    <source>
        <strain evidence="12 13">12322-1</strain>
    </source>
</reference>
<keyword evidence="5 10" id="KW-0812">Transmembrane</keyword>
<keyword evidence="12" id="KW-0969">Cilium</keyword>
<dbReference type="Proteomes" id="UP000242792">
    <property type="component" value="Chromosome"/>
</dbReference>
<keyword evidence="8 10" id="KW-0975">Bacterial flagellum</keyword>
<feature type="transmembrane region" description="Helical" evidence="10">
    <location>
        <begin position="179"/>
        <end position="202"/>
    </location>
</feature>
<dbReference type="NCBIfam" id="TIGR01400">
    <property type="entry name" value="fliR"/>
    <property type="match status" value="1"/>
</dbReference>
<keyword evidence="7 10" id="KW-0472">Membrane</keyword>
<dbReference type="EMBL" id="LPXH01000014">
    <property type="protein sequence ID" value="KUF42487.1"/>
    <property type="molecule type" value="Genomic_DNA"/>
</dbReference>
<evidence type="ECO:0000313" key="12">
    <source>
        <dbReference type="EMBL" id="KUF42487.1"/>
    </source>
</evidence>
<keyword evidence="4 10" id="KW-1003">Cell membrane</keyword>
<comment type="subcellular location">
    <subcellularLocation>
        <location evidence="10">Cell membrane</location>
        <topology evidence="10">Multi-pass membrane protein</topology>
    </subcellularLocation>
    <subcellularLocation>
        <location evidence="10">Bacterial flagellum basal body</location>
    </subcellularLocation>
</comment>
<dbReference type="PANTHER" id="PTHR30065">
    <property type="entry name" value="FLAGELLAR BIOSYNTHETIC PROTEIN FLIR"/>
    <property type="match status" value="1"/>
</dbReference>
<keyword evidence="13" id="KW-1185">Reference proteome</keyword>
<accession>A0A1V3TQM8</accession>
<dbReference type="EMBL" id="CP020121">
    <property type="protein sequence ID" value="AQZ97580.1"/>
    <property type="molecule type" value="Genomic_DNA"/>
</dbReference>
<comment type="similarity">
    <text evidence="2 10">Belongs to the FliR/MopE/SpaR family.</text>
</comment>
<evidence type="ECO:0000256" key="4">
    <source>
        <dbReference type="ARBA" id="ARBA00022475"/>
    </source>
</evidence>
<dbReference type="InterPro" id="IPR002010">
    <property type="entry name" value="T3SS_IM_R"/>
</dbReference>
<dbReference type="OrthoDB" id="9797790at2"/>
<evidence type="ECO:0000313" key="11">
    <source>
        <dbReference type="EMBL" id="AQZ97580.1"/>
    </source>
</evidence>
<evidence type="ECO:0000256" key="1">
    <source>
        <dbReference type="ARBA" id="ARBA00002578"/>
    </source>
</evidence>
<evidence type="ECO:0000256" key="9">
    <source>
        <dbReference type="NCBIfam" id="TIGR01400"/>
    </source>
</evidence>
<evidence type="ECO:0000313" key="14">
    <source>
        <dbReference type="Proteomes" id="UP000242792"/>
    </source>
</evidence>
<dbReference type="PANTHER" id="PTHR30065:SF8">
    <property type="entry name" value="FLAGELLAR BIOSYNTHETIC PROTEIN FLIR"/>
    <property type="match status" value="1"/>
</dbReference>
<evidence type="ECO:0000256" key="8">
    <source>
        <dbReference type="ARBA" id="ARBA00023143"/>
    </source>
</evidence>
<dbReference type="GO" id="GO:0006605">
    <property type="term" value="P:protein targeting"/>
    <property type="evidence" value="ECO:0007669"/>
    <property type="project" value="UniProtKB-UniRule"/>
</dbReference>
<proteinExistence type="inferred from homology"/>
<reference evidence="11 14" key="2">
    <citation type="submission" date="2017-03" db="EMBL/GenBank/DDBJ databases">
        <title>Rapid Whole Genome Sequencing of Comamonas kerstersii Causing Continuous ambulatory Peritoneal Dialysis-Associated Peritonitis.</title>
        <authorList>
            <person name="Zheng B."/>
        </authorList>
    </citation>
    <scope>NUCLEOTIDE SEQUENCE [LARGE SCALE GENOMIC DNA]</scope>
    <source>
        <strain evidence="11 14">8943</strain>
    </source>
</reference>
<dbReference type="GO" id="GO:0044780">
    <property type="term" value="P:bacterial-type flagellum assembly"/>
    <property type="evidence" value="ECO:0007669"/>
    <property type="project" value="UniProtKB-UniRule"/>
</dbReference>
<accession>A0A1V0BCG5</accession>
<dbReference type="GeneID" id="83038514"/>
<protein>
    <recommendedName>
        <fullName evidence="3 9">Flagellar biosynthetic protein FliR</fullName>
    </recommendedName>
</protein>
<evidence type="ECO:0000256" key="3">
    <source>
        <dbReference type="ARBA" id="ARBA00021717"/>
    </source>
</evidence>
<evidence type="ECO:0000256" key="10">
    <source>
        <dbReference type="RuleBase" id="RU362071"/>
    </source>
</evidence>
<evidence type="ECO:0000256" key="2">
    <source>
        <dbReference type="ARBA" id="ARBA00009772"/>
    </source>
</evidence>
<dbReference type="RefSeq" id="WP_054065966.1">
    <property type="nucleotide sequence ID" value="NZ_CATYED010000005.1"/>
</dbReference>
<feature type="transmembrane region" description="Helical" evidence="10">
    <location>
        <begin position="12"/>
        <end position="33"/>
    </location>
</feature>
<keyword evidence="12" id="KW-0966">Cell projection</keyword>
<dbReference type="KEGG" id="cke:B5M06_04180"/>
<organism evidence="12 13">
    <name type="scientific">Comamonas kerstersii</name>
    <dbReference type="NCBI Taxonomy" id="225992"/>
    <lineage>
        <taxon>Bacteria</taxon>
        <taxon>Pseudomonadati</taxon>
        <taxon>Pseudomonadota</taxon>
        <taxon>Betaproteobacteria</taxon>
        <taxon>Burkholderiales</taxon>
        <taxon>Comamonadaceae</taxon>
        <taxon>Comamonas</taxon>
    </lineage>
</organism>
<dbReference type="GO" id="GO:0005886">
    <property type="term" value="C:plasma membrane"/>
    <property type="evidence" value="ECO:0007669"/>
    <property type="project" value="UniProtKB-SubCell"/>
</dbReference>
<keyword evidence="6 10" id="KW-1133">Transmembrane helix</keyword>
<dbReference type="PRINTS" id="PR00953">
    <property type="entry name" value="TYPE3IMRPROT"/>
</dbReference>
<comment type="caution">
    <text evidence="10">Lacks conserved residue(s) required for the propagation of feature annotation.</text>
</comment>
<comment type="function">
    <text evidence="1 10">Role in flagellar biosynthesis.</text>
</comment>
<dbReference type="GO" id="GO:0009425">
    <property type="term" value="C:bacterial-type flagellum basal body"/>
    <property type="evidence" value="ECO:0007669"/>
    <property type="project" value="UniProtKB-SubCell"/>
</dbReference>
<dbReference type="Proteomes" id="UP000053300">
    <property type="component" value="Unassembled WGS sequence"/>
</dbReference>
<evidence type="ECO:0000313" key="13">
    <source>
        <dbReference type="Proteomes" id="UP000053300"/>
    </source>
</evidence>
<keyword evidence="12" id="KW-0282">Flagellum</keyword>
<evidence type="ECO:0000256" key="7">
    <source>
        <dbReference type="ARBA" id="ARBA00023136"/>
    </source>
</evidence>
<evidence type="ECO:0000256" key="5">
    <source>
        <dbReference type="ARBA" id="ARBA00022692"/>
    </source>
</evidence>
<dbReference type="InterPro" id="IPR006303">
    <property type="entry name" value="FliR"/>
</dbReference>
<gene>
    <name evidence="12" type="ORF">AS359_12420</name>
    <name evidence="11" type="ORF">B5M06_04180</name>
</gene>
<feature type="transmembrane region" description="Helical" evidence="10">
    <location>
        <begin position="129"/>
        <end position="152"/>
    </location>
</feature>
<dbReference type="STRING" id="225992.B5M06_04180"/>
<dbReference type="Pfam" id="PF01311">
    <property type="entry name" value="Bac_export_1"/>
    <property type="match status" value="1"/>
</dbReference>
<feature type="transmembrane region" description="Helical" evidence="10">
    <location>
        <begin position="214"/>
        <end position="234"/>
    </location>
</feature>
<sequence>MIGFSEEQLMAWLSPIIWPFLRTLAMFTAAPVFSQKAIPMRVKVALAFLVAVCAQAVLGDQPVVHVNSPQALVCVIQQVGIGLAIGFSARLVIAAMEVAGEFIGLQMGLSFASFFDPSSGAQLSAVSRFLVQIFTLFFIVVNGHVFVLMAVIKSFQAFPVDGSFIQAVSQMRIHELGSAVFSSALWIALPMMALLLFVNLTMGVIARIAPQMNVFAVGFPITLTVGMLGITATLPMMEQPFLSMIERTLAVFGGGFL</sequence>
<accession>A0A0W7Z578</accession>